<organism evidence="2 3">
    <name type="scientific">Apolygus lucorum</name>
    <name type="common">Small green plant bug</name>
    <name type="synonym">Lygocoris lucorum</name>
    <dbReference type="NCBI Taxonomy" id="248454"/>
    <lineage>
        <taxon>Eukaryota</taxon>
        <taxon>Metazoa</taxon>
        <taxon>Ecdysozoa</taxon>
        <taxon>Arthropoda</taxon>
        <taxon>Hexapoda</taxon>
        <taxon>Insecta</taxon>
        <taxon>Pterygota</taxon>
        <taxon>Neoptera</taxon>
        <taxon>Paraneoptera</taxon>
        <taxon>Hemiptera</taxon>
        <taxon>Heteroptera</taxon>
        <taxon>Panheteroptera</taxon>
        <taxon>Cimicomorpha</taxon>
        <taxon>Miridae</taxon>
        <taxon>Mirini</taxon>
        <taxon>Apolygus</taxon>
    </lineage>
</organism>
<evidence type="ECO:0000313" key="2">
    <source>
        <dbReference type="EMBL" id="KAF6205958.1"/>
    </source>
</evidence>
<reference evidence="2" key="1">
    <citation type="journal article" date="2021" name="Mol. Ecol. Resour.">
        <title>Apolygus lucorum genome provides insights into omnivorousness and mesophyll feeding.</title>
        <authorList>
            <person name="Liu Y."/>
            <person name="Liu H."/>
            <person name="Wang H."/>
            <person name="Huang T."/>
            <person name="Liu B."/>
            <person name="Yang B."/>
            <person name="Yin L."/>
            <person name="Li B."/>
            <person name="Zhang Y."/>
            <person name="Zhang S."/>
            <person name="Jiang F."/>
            <person name="Zhang X."/>
            <person name="Ren Y."/>
            <person name="Wang B."/>
            <person name="Wang S."/>
            <person name="Lu Y."/>
            <person name="Wu K."/>
            <person name="Fan W."/>
            <person name="Wang G."/>
        </authorList>
    </citation>
    <scope>NUCLEOTIDE SEQUENCE</scope>
    <source>
        <strain evidence="2">12Hb</strain>
    </source>
</reference>
<comment type="caution">
    <text evidence="2">The sequence shown here is derived from an EMBL/GenBank/DDBJ whole genome shotgun (WGS) entry which is preliminary data.</text>
</comment>
<sequence length="116" mass="11303">FVIVLAAVASVARAGIVAGPALGLRAAPLGLASPLGLAAPAIGLVPAPSASPPPAIAKTVVADQYDPHPQYTSPTTSRTPSPETPNPSTSPATETSSKASTPSSSLTVPSGPSTNR</sequence>
<protein>
    <submittedName>
        <fullName evidence="2">Uncharacterized protein</fullName>
    </submittedName>
</protein>
<name>A0A8S9XCG2_APOLU</name>
<accession>A0A8S9XCG2</accession>
<evidence type="ECO:0000313" key="3">
    <source>
        <dbReference type="Proteomes" id="UP000466442"/>
    </source>
</evidence>
<gene>
    <name evidence="2" type="ORF">GE061_017182</name>
</gene>
<feature type="non-terminal residue" evidence="2">
    <location>
        <position position="1"/>
    </location>
</feature>
<keyword evidence="3" id="KW-1185">Reference proteome</keyword>
<evidence type="ECO:0000256" key="1">
    <source>
        <dbReference type="SAM" id="MobiDB-lite"/>
    </source>
</evidence>
<dbReference type="Proteomes" id="UP000466442">
    <property type="component" value="Unassembled WGS sequence"/>
</dbReference>
<feature type="compositionally biased region" description="Low complexity" evidence="1">
    <location>
        <begin position="72"/>
        <end position="107"/>
    </location>
</feature>
<dbReference type="EMBL" id="WIXP02000008">
    <property type="protein sequence ID" value="KAF6205958.1"/>
    <property type="molecule type" value="Genomic_DNA"/>
</dbReference>
<proteinExistence type="predicted"/>
<feature type="region of interest" description="Disordered" evidence="1">
    <location>
        <begin position="53"/>
        <end position="116"/>
    </location>
</feature>
<dbReference type="AlphaFoldDB" id="A0A8S9XCG2"/>